<accession>A0ACD3R497</accession>
<dbReference type="EMBL" id="CM011684">
    <property type="protein sequence ID" value="TMS13538.1"/>
    <property type="molecule type" value="Genomic_DNA"/>
</dbReference>
<sequence>MADGESSEREAILKMAVNKNQLACAQNPKFHPLCHPELTKGAAKMLGDSSEMKFCSLSSARPWIREFGSKVAVIVYVSVPVLMVKKALTVAIGNSSSSIPSSVWQESKDQ</sequence>
<comment type="caution">
    <text evidence="1">The sequence shown here is derived from an EMBL/GenBank/DDBJ whole genome shotgun (WGS) entry which is preliminary data.</text>
</comment>
<gene>
    <name evidence="1" type="ORF">E3U43_018613</name>
</gene>
<evidence type="ECO:0000313" key="2">
    <source>
        <dbReference type="Proteomes" id="UP000793456"/>
    </source>
</evidence>
<organism evidence="1 2">
    <name type="scientific">Larimichthys crocea</name>
    <name type="common">Large yellow croaker</name>
    <name type="synonym">Pseudosciaena crocea</name>
    <dbReference type="NCBI Taxonomy" id="215358"/>
    <lineage>
        <taxon>Eukaryota</taxon>
        <taxon>Metazoa</taxon>
        <taxon>Chordata</taxon>
        <taxon>Craniata</taxon>
        <taxon>Vertebrata</taxon>
        <taxon>Euteleostomi</taxon>
        <taxon>Actinopterygii</taxon>
        <taxon>Neopterygii</taxon>
        <taxon>Teleostei</taxon>
        <taxon>Neoteleostei</taxon>
        <taxon>Acanthomorphata</taxon>
        <taxon>Eupercaria</taxon>
        <taxon>Sciaenidae</taxon>
        <taxon>Larimichthys</taxon>
    </lineage>
</organism>
<protein>
    <submittedName>
        <fullName evidence="1">Uncharacterized protein</fullName>
    </submittedName>
</protein>
<evidence type="ECO:0000313" key="1">
    <source>
        <dbReference type="EMBL" id="TMS13538.1"/>
    </source>
</evidence>
<proteinExistence type="predicted"/>
<dbReference type="Proteomes" id="UP000793456">
    <property type="component" value="Chromosome XI"/>
</dbReference>
<reference evidence="1" key="1">
    <citation type="submission" date="2018-11" db="EMBL/GenBank/DDBJ databases">
        <title>The sequence and de novo assembly of Larimichthys crocea genome using PacBio and Hi-C technologies.</title>
        <authorList>
            <person name="Xu P."/>
            <person name="Chen B."/>
            <person name="Zhou Z."/>
            <person name="Ke Q."/>
            <person name="Wu Y."/>
            <person name="Bai H."/>
            <person name="Pu F."/>
        </authorList>
    </citation>
    <scope>NUCLEOTIDE SEQUENCE</scope>
    <source>
        <tissue evidence="1">Muscle</tissue>
    </source>
</reference>
<keyword evidence="2" id="KW-1185">Reference proteome</keyword>
<name>A0ACD3R497_LARCR</name>